<evidence type="ECO:0000313" key="3">
    <source>
        <dbReference type="Proteomes" id="UP000032675"/>
    </source>
</evidence>
<reference evidence="2 3" key="1">
    <citation type="submission" date="2012-11" db="EMBL/GenBank/DDBJ databases">
        <title>Whole genome sequence of Gluconacetobacter europaeus NBRC3261.</title>
        <authorList>
            <person name="Azuma Y."/>
            <person name="Higashiura N."/>
            <person name="Hirakawa H."/>
            <person name="Matsushita K."/>
        </authorList>
    </citation>
    <scope>NUCLEOTIDE SEQUENCE [LARGE SCALE GENOMIC DNA]</scope>
    <source>
        <strain evidence="2 3">NBRC 3261</strain>
    </source>
</reference>
<sequence length="183" mass="20031">MSDFDDPKTGKKRRPTILKNMKITEVSLCRAPASAGSDVHFFKSAEDDHTSATVLNRDELRALVAPIVAKTIAKAMPATQQKTSDEADTAQLDQLIDAHINSKRLPGETAEQAIVRLSHSDNDPVLSDLYSKRKLARALAARQRVKNATGVHANPVSKSAAEDINKDEDAYARYRATHQVDGE</sequence>
<evidence type="ECO:0000256" key="1">
    <source>
        <dbReference type="SAM" id="MobiDB-lite"/>
    </source>
</evidence>
<accession>A0A0D6Q195</accession>
<dbReference type="Proteomes" id="UP000032675">
    <property type="component" value="Unassembled WGS sequence"/>
</dbReference>
<gene>
    <name evidence="2" type="ORF">Geu3261_0163_004</name>
</gene>
<feature type="region of interest" description="Disordered" evidence="1">
    <location>
        <begin position="144"/>
        <end position="168"/>
    </location>
</feature>
<comment type="caution">
    <text evidence="2">The sequence shown here is derived from an EMBL/GenBank/DDBJ whole genome shotgun (WGS) entry which is preliminary data.</text>
</comment>
<organism evidence="2 3">
    <name type="scientific">Komagataeibacter europaeus NBRC 3261</name>
    <dbReference type="NCBI Taxonomy" id="1234669"/>
    <lineage>
        <taxon>Bacteria</taxon>
        <taxon>Pseudomonadati</taxon>
        <taxon>Pseudomonadota</taxon>
        <taxon>Alphaproteobacteria</taxon>
        <taxon>Acetobacterales</taxon>
        <taxon>Acetobacteraceae</taxon>
        <taxon>Komagataeibacter</taxon>
    </lineage>
</organism>
<evidence type="ECO:0000313" key="2">
    <source>
        <dbReference type="EMBL" id="GAN97337.1"/>
    </source>
</evidence>
<dbReference type="AlphaFoldDB" id="A0A0D6Q195"/>
<protein>
    <submittedName>
        <fullName evidence="2">Uncharacterized protein</fullName>
    </submittedName>
</protein>
<name>A0A0D6Q195_KOMEU</name>
<dbReference type="RefSeq" id="WP_048851851.1">
    <property type="nucleotide sequence ID" value="NZ_BANI01000143.1"/>
</dbReference>
<proteinExistence type="predicted"/>
<dbReference type="EMBL" id="BANI01000143">
    <property type="protein sequence ID" value="GAN97337.1"/>
    <property type="molecule type" value="Genomic_DNA"/>
</dbReference>